<dbReference type="PANTHER" id="PTHR12919:SF20">
    <property type="entry name" value="SMALL RIBOSOMAL SUBUNIT PROTEIN BS16M"/>
    <property type="match status" value="1"/>
</dbReference>
<dbReference type="GO" id="GO:0006412">
    <property type="term" value="P:translation"/>
    <property type="evidence" value="ECO:0007669"/>
    <property type="project" value="UniProtKB-UniRule"/>
</dbReference>
<dbReference type="AlphaFoldDB" id="A0A1G2T5U7"/>
<dbReference type="PANTHER" id="PTHR12919">
    <property type="entry name" value="30S RIBOSOMAL PROTEIN S16"/>
    <property type="match status" value="1"/>
</dbReference>
<comment type="caution">
    <text evidence="4">The sequence shown here is derived from an EMBL/GenBank/DDBJ whole genome shotgun (WGS) entry which is preliminary data.</text>
</comment>
<gene>
    <name evidence="3" type="primary">rpsP</name>
    <name evidence="4" type="ORF">A2W58_01525</name>
</gene>
<dbReference type="SUPFAM" id="SSF54565">
    <property type="entry name" value="Ribosomal protein S16"/>
    <property type="match status" value="1"/>
</dbReference>
<dbReference type="EMBL" id="MHVL01000042">
    <property type="protein sequence ID" value="OHA92655.1"/>
    <property type="molecule type" value="Genomic_DNA"/>
</dbReference>
<dbReference type="GO" id="GO:0015935">
    <property type="term" value="C:small ribosomal subunit"/>
    <property type="evidence" value="ECO:0007669"/>
    <property type="project" value="TreeGrafter"/>
</dbReference>
<evidence type="ECO:0000313" key="4">
    <source>
        <dbReference type="EMBL" id="OHA92655.1"/>
    </source>
</evidence>
<keyword evidence="2 3" id="KW-0687">Ribonucleoprotein</keyword>
<comment type="similarity">
    <text evidence="3">Belongs to the bacterial ribosomal protein bS16 family.</text>
</comment>
<dbReference type="InterPro" id="IPR000307">
    <property type="entry name" value="Ribosomal_bS16"/>
</dbReference>
<reference evidence="4 5" key="1">
    <citation type="journal article" date="2016" name="Nat. Commun.">
        <title>Thousands of microbial genomes shed light on interconnected biogeochemical processes in an aquifer system.</title>
        <authorList>
            <person name="Anantharaman K."/>
            <person name="Brown C.T."/>
            <person name="Hug L.A."/>
            <person name="Sharon I."/>
            <person name="Castelle C.J."/>
            <person name="Probst A.J."/>
            <person name="Thomas B.C."/>
            <person name="Singh A."/>
            <person name="Wilkins M.J."/>
            <person name="Karaoz U."/>
            <person name="Brodie E.L."/>
            <person name="Williams K.H."/>
            <person name="Hubbard S.S."/>
            <person name="Banfield J.F."/>
        </authorList>
    </citation>
    <scope>NUCLEOTIDE SEQUENCE [LARGE SCALE GENOMIC DNA]</scope>
</reference>
<dbReference type="NCBIfam" id="TIGR00002">
    <property type="entry name" value="S16"/>
    <property type="match status" value="1"/>
</dbReference>
<dbReference type="HAMAP" id="MF_00385">
    <property type="entry name" value="Ribosomal_bS16"/>
    <property type="match status" value="1"/>
</dbReference>
<name>A0A1G2T5U7_9BACT</name>
<dbReference type="Proteomes" id="UP000179264">
    <property type="component" value="Unassembled WGS sequence"/>
</dbReference>
<accession>A0A1G2T5U7</accession>
<evidence type="ECO:0000313" key="5">
    <source>
        <dbReference type="Proteomes" id="UP000179264"/>
    </source>
</evidence>
<sequence length="135" mass="15280">MLKIRLQRVGRKHEPAFRLVLTDSKNSTKSGKFLEILGNYDSRRGENAAFKADRITHWISKGAQVSGTVHNLLVSKKIIEGKKINVLPLKKPIIKIKEEEKAPEVKEEKIEEIIEETTIETPINEVQTEVAEPVA</sequence>
<dbReference type="Gene3D" id="3.30.1320.10">
    <property type="match status" value="1"/>
</dbReference>
<dbReference type="GO" id="GO:0003735">
    <property type="term" value="F:structural constituent of ribosome"/>
    <property type="evidence" value="ECO:0007669"/>
    <property type="project" value="InterPro"/>
</dbReference>
<evidence type="ECO:0000256" key="2">
    <source>
        <dbReference type="ARBA" id="ARBA00023274"/>
    </source>
</evidence>
<dbReference type="GO" id="GO:0005737">
    <property type="term" value="C:cytoplasm"/>
    <property type="evidence" value="ECO:0007669"/>
    <property type="project" value="UniProtKB-ARBA"/>
</dbReference>
<evidence type="ECO:0000256" key="3">
    <source>
        <dbReference type="HAMAP-Rule" id="MF_00385"/>
    </source>
</evidence>
<dbReference type="InterPro" id="IPR023803">
    <property type="entry name" value="Ribosomal_bS16_dom_sf"/>
</dbReference>
<keyword evidence="1 3" id="KW-0689">Ribosomal protein</keyword>
<evidence type="ECO:0000256" key="1">
    <source>
        <dbReference type="ARBA" id="ARBA00022980"/>
    </source>
</evidence>
<organism evidence="4 5">
    <name type="scientific">Candidatus Zambryskibacteria bacterium RIFCSPHIGHO2_02_38_10.5</name>
    <dbReference type="NCBI Taxonomy" id="1802742"/>
    <lineage>
        <taxon>Bacteria</taxon>
        <taxon>Candidatus Zambryskiibacteriota</taxon>
    </lineage>
</organism>
<dbReference type="Pfam" id="PF00886">
    <property type="entry name" value="Ribosomal_S16"/>
    <property type="match status" value="1"/>
</dbReference>
<protein>
    <recommendedName>
        <fullName evidence="3">Small ribosomal subunit protein bS16</fullName>
    </recommendedName>
</protein>
<proteinExistence type="inferred from homology"/>